<feature type="domain" description="HTH tetR-type" evidence="5">
    <location>
        <begin position="1"/>
        <end position="58"/>
    </location>
</feature>
<dbReference type="PANTHER" id="PTHR30055:SF234">
    <property type="entry name" value="HTH-TYPE TRANSCRIPTIONAL REGULATOR BETI"/>
    <property type="match status" value="1"/>
</dbReference>
<dbReference type="InterPro" id="IPR009057">
    <property type="entry name" value="Homeodomain-like_sf"/>
</dbReference>
<protein>
    <submittedName>
        <fullName evidence="6">Transcriptional regulator, TetR family</fullName>
    </submittedName>
</protein>
<dbReference type="Gene3D" id="1.10.357.10">
    <property type="entry name" value="Tetracycline Repressor, domain 2"/>
    <property type="match status" value="1"/>
</dbReference>
<evidence type="ECO:0000256" key="2">
    <source>
        <dbReference type="ARBA" id="ARBA00023125"/>
    </source>
</evidence>
<dbReference type="GO" id="GO:0003700">
    <property type="term" value="F:DNA-binding transcription factor activity"/>
    <property type="evidence" value="ECO:0007669"/>
    <property type="project" value="TreeGrafter"/>
</dbReference>
<proteinExistence type="predicted"/>
<dbReference type="EMBL" id="CP012109">
    <property type="protein sequence ID" value="AKQ64582.1"/>
    <property type="molecule type" value="Genomic_DNA"/>
</dbReference>
<dbReference type="AlphaFoldDB" id="A0A0H4X9N9"/>
<keyword evidence="7" id="KW-1185">Reference proteome</keyword>
<dbReference type="InterPro" id="IPR050109">
    <property type="entry name" value="HTH-type_TetR-like_transc_reg"/>
</dbReference>
<dbReference type="InterPro" id="IPR001647">
    <property type="entry name" value="HTH_TetR"/>
</dbReference>
<dbReference type="GO" id="GO:0000976">
    <property type="term" value="F:transcription cis-regulatory region binding"/>
    <property type="evidence" value="ECO:0007669"/>
    <property type="project" value="TreeGrafter"/>
</dbReference>
<sequence length="191" mass="20748">METILTAAARVFAQRGYAGGTTNHIAARAGVSVGSLYEYFPNKDALLVALMERHLEESETLLSTTLSSVFPSDGTLPPLRLLVQALVDSAVRLHADSPRLHRVLFEEAPRPPRIKKRLEALEASLCEGVASLLSIHPEVRAPSPSVAAAMVVRTVESLTHRAVLDDLLTPELPREMTRMLCAYLTAEGPTD</sequence>
<name>A0A0H4X9N9_9BACT</name>
<dbReference type="KEGG" id="mym:A176_001494"/>
<evidence type="ECO:0000313" key="7">
    <source>
        <dbReference type="Proteomes" id="UP000009026"/>
    </source>
</evidence>
<reference evidence="6 7" key="1">
    <citation type="journal article" date="2016" name="PLoS ONE">
        <title>Complete Genome Sequence and Comparative Genomics of a Novel Myxobacterium Myxococcus hansupus.</title>
        <authorList>
            <person name="Sharma G."/>
            <person name="Narwani T."/>
            <person name="Subramanian S."/>
        </authorList>
    </citation>
    <scope>NUCLEOTIDE SEQUENCE [LARGE SCALE GENOMIC DNA]</scope>
    <source>
        <strain evidence="7">mixupus</strain>
    </source>
</reference>
<dbReference type="SUPFAM" id="SSF46689">
    <property type="entry name" value="Homeodomain-like"/>
    <property type="match status" value="1"/>
</dbReference>
<dbReference type="PROSITE" id="PS50977">
    <property type="entry name" value="HTH_TETR_2"/>
    <property type="match status" value="1"/>
</dbReference>
<dbReference type="eggNOG" id="COG1309">
    <property type="taxonomic scope" value="Bacteria"/>
</dbReference>
<dbReference type="PATRIC" id="fig|1297742.4.peg.1511"/>
<dbReference type="STRING" id="1297742.A176_001494"/>
<evidence type="ECO:0000256" key="3">
    <source>
        <dbReference type="ARBA" id="ARBA00023163"/>
    </source>
</evidence>
<evidence type="ECO:0000313" key="6">
    <source>
        <dbReference type="EMBL" id="AKQ64582.1"/>
    </source>
</evidence>
<accession>A0A0H4X9N9</accession>
<dbReference type="Pfam" id="PF00440">
    <property type="entry name" value="TetR_N"/>
    <property type="match status" value="1"/>
</dbReference>
<dbReference type="InterPro" id="IPR041669">
    <property type="entry name" value="TetR_C_15"/>
</dbReference>
<keyword evidence="3" id="KW-0804">Transcription</keyword>
<organism evidence="6 7">
    <name type="scientific">Pseudomyxococcus hansupus</name>
    <dbReference type="NCBI Taxonomy" id="1297742"/>
    <lineage>
        <taxon>Bacteria</taxon>
        <taxon>Pseudomonadati</taxon>
        <taxon>Myxococcota</taxon>
        <taxon>Myxococcia</taxon>
        <taxon>Myxococcales</taxon>
        <taxon>Cystobacterineae</taxon>
        <taxon>Myxococcaceae</taxon>
        <taxon>Pseudomyxococcus</taxon>
    </lineage>
</organism>
<evidence type="ECO:0000256" key="1">
    <source>
        <dbReference type="ARBA" id="ARBA00023015"/>
    </source>
</evidence>
<gene>
    <name evidence="6" type="ORF">A176_001494</name>
</gene>
<keyword evidence="1" id="KW-0805">Transcription regulation</keyword>
<feature type="DNA-binding region" description="H-T-H motif" evidence="4">
    <location>
        <begin position="21"/>
        <end position="40"/>
    </location>
</feature>
<evidence type="ECO:0000256" key="4">
    <source>
        <dbReference type="PROSITE-ProRule" id="PRU00335"/>
    </source>
</evidence>
<dbReference type="Proteomes" id="UP000009026">
    <property type="component" value="Chromosome"/>
</dbReference>
<dbReference type="InterPro" id="IPR023772">
    <property type="entry name" value="DNA-bd_HTH_TetR-type_CS"/>
</dbReference>
<keyword evidence="2 4" id="KW-0238">DNA-binding</keyword>
<evidence type="ECO:0000259" key="5">
    <source>
        <dbReference type="PROSITE" id="PS50977"/>
    </source>
</evidence>
<dbReference type="PANTHER" id="PTHR30055">
    <property type="entry name" value="HTH-TYPE TRANSCRIPTIONAL REGULATOR RUTR"/>
    <property type="match status" value="1"/>
</dbReference>
<dbReference type="PRINTS" id="PR00455">
    <property type="entry name" value="HTHTETR"/>
</dbReference>
<dbReference type="PROSITE" id="PS01081">
    <property type="entry name" value="HTH_TETR_1"/>
    <property type="match status" value="1"/>
</dbReference>
<dbReference type="Pfam" id="PF17918">
    <property type="entry name" value="TetR_C_15"/>
    <property type="match status" value="1"/>
</dbReference>